<dbReference type="InterPro" id="IPR000152">
    <property type="entry name" value="EGF-type_Asp/Asn_hydroxyl_site"/>
</dbReference>
<dbReference type="SUPFAM" id="SSF57196">
    <property type="entry name" value="EGF/Laminin"/>
    <property type="match status" value="2"/>
</dbReference>
<evidence type="ECO:0000256" key="3">
    <source>
        <dbReference type="PROSITE-ProRule" id="PRU00076"/>
    </source>
</evidence>
<dbReference type="SMART" id="SM00231">
    <property type="entry name" value="FA58C"/>
    <property type="match status" value="1"/>
</dbReference>
<feature type="domain" description="F5/8 type C" evidence="4">
    <location>
        <begin position="99"/>
        <end position="243"/>
    </location>
</feature>
<dbReference type="Pfam" id="PF07645">
    <property type="entry name" value="EGF_CA"/>
    <property type="match status" value="2"/>
</dbReference>
<dbReference type="PROSITE" id="PS50022">
    <property type="entry name" value="FA58C_3"/>
    <property type="match status" value="1"/>
</dbReference>
<dbReference type="SUPFAM" id="SSF49785">
    <property type="entry name" value="Galactose-binding domain-like"/>
    <property type="match status" value="1"/>
</dbReference>
<organism evidence="6 7">
    <name type="scientific">Porites lobata</name>
    <dbReference type="NCBI Taxonomy" id="104759"/>
    <lineage>
        <taxon>Eukaryota</taxon>
        <taxon>Metazoa</taxon>
        <taxon>Cnidaria</taxon>
        <taxon>Anthozoa</taxon>
        <taxon>Hexacorallia</taxon>
        <taxon>Scleractinia</taxon>
        <taxon>Fungiina</taxon>
        <taxon>Poritidae</taxon>
        <taxon>Porites</taxon>
    </lineage>
</organism>
<dbReference type="Pfam" id="PF00754">
    <property type="entry name" value="F5_F8_type_C"/>
    <property type="match status" value="1"/>
</dbReference>
<accession>A0ABN8PPT2</accession>
<dbReference type="Gene3D" id="2.60.120.260">
    <property type="entry name" value="Galactose-binding domain-like"/>
    <property type="match status" value="1"/>
</dbReference>
<dbReference type="PROSITE" id="PS00010">
    <property type="entry name" value="ASX_HYDROXYL"/>
    <property type="match status" value="2"/>
</dbReference>
<dbReference type="PROSITE" id="PS50026">
    <property type="entry name" value="EGF_3"/>
    <property type="match status" value="2"/>
</dbReference>
<dbReference type="SMART" id="SM00179">
    <property type="entry name" value="EGF_CA"/>
    <property type="match status" value="2"/>
</dbReference>
<gene>
    <name evidence="6" type="ORF">PLOB_00046362</name>
</gene>
<evidence type="ECO:0000313" key="6">
    <source>
        <dbReference type="EMBL" id="CAH3147943.1"/>
    </source>
</evidence>
<dbReference type="SMART" id="SM00181">
    <property type="entry name" value="EGF"/>
    <property type="match status" value="2"/>
</dbReference>
<dbReference type="InterPro" id="IPR000742">
    <property type="entry name" value="EGF"/>
</dbReference>
<feature type="domain" description="EGF-like" evidence="5">
    <location>
        <begin position="3"/>
        <end position="40"/>
    </location>
</feature>
<evidence type="ECO:0000256" key="1">
    <source>
        <dbReference type="ARBA" id="ARBA00022536"/>
    </source>
</evidence>
<dbReference type="InterPro" id="IPR000421">
    <property type="entry name" value="FA58C"/>
</dbReference>
<reference evidence="6 7" key="1">
    <citation type="submission" date="2022-05" db="EMBL/GenBank/DDBJ databases">
        <authorList>
            <consortium name="Genoscope - CEA"/>
            <person name="William W."/>
        </authorList>
    </citation>
    <scope>NUCLEOTIDE SEQUENCE [LARGE SCALE GENOMIC DNA]</scope>
</reference>
<evidence type="ECO:0000259" key="4">
    <source>
        <dbReference type="PROSITE" id="PS50022"/>
    </source>
</evidence>
<dbReference type="PROSITE" id="PS01187">
    <property type="entry name" value="EGF_CA"/>
    <property type="match status" value="1"/>
</dbReference>
<keyword evidence="1 3" id="KW-0245">EGF-like domain</keyword>
<evidence type="ECO:0000259" key="5">
    <source>
        <dbReference type="PROSITE" id="PS50026"/>
    </source>
</evidence>
<dbReference type="InterPro" id="IPR018097">
    <property type="entry name" value="EGF_Ca-bd_CS"/>
</dbReference>
<feature type="non-terminal residue" evidence="6">
    <location>
        <position position="271"/>
    </location>
</feature>
<evidence type="ECO:0000256" key="2">
    <source>
        <dbReference type="ARBA" id="ARBA00023157"/>
    </source>
</evidence>
<keyword evidence="7" id="KW-1185">Reference proteome</keyword>
<protein>
    <recommendedName>
        <fullName evidence="8">F5/8 type C domain-containing protein</fullName>
    </recommendedName>
</protein>
<dbReference type="Proteomes" id="UP001159405">
    <property type="component" value="Unassembled WGS sequence"/>
</dbReference>
<keyword evidence="2" id="KW-1015">Disulfide bond</keyword>
<comment type="caution">
    <text evidence="6">The sequence shown here is derived from an EMBL/GenBank/DDBJ whole genome shotgun (WGS) entry which is preliminary data.</text>
</comment>
<feature type="domain" description="EGF-like" evidence="5">
    <location>
        <begin position="50"/>
        <end position="86"/>
    </location>
</feature>
<dbReference type="PANTHER" id="PTHR24543">
    <property type="entry name" value="MULTICOPPER OXIDASE-RELATED"/>
    <property type="match status" value="1"/>
</dbReference>
<name>A0ABN8PPT2_9CNID</name>
<dbReference type="PROSITE" id="PS01285">
    <property type="entry name" value="FA58C_1"/>
    <property type="match status" value="1"/>
</dbReference>
<dbReference type="CDD" id="cd00057">
    <property type="entry name" value="FA58C"/>
    <property type="match status" value="1"/>
</dbReference>
<dbReference type="InterPro" id="IPR049883">
    <property type="entry name" value="NOTCH1_EGF-like"/>
</dbReference>
<dbReference type="InterPro" id="IPR008979">
    <property type="entry name" value="Galactose-bd-like_sf"/>
</dbReference>
<dbReference type="EMBL" id="CALNXK010000082">
    <property type="protein sequence ID" value="CAH3147943.1"/>
    <property type="molecule type" value="Genomic_DNA"/>
</dbReference>
<sequence>MIDLDECQSPDACQASHVCNNTAGSYRCECLTGFATDSGAQDPLDPVCIDVNECLTPDVCAANFICFNTVGSYRCVCTVGPVSDCGPENPLNPVCEEWCENNAVGLAIGQIMDNQLTASSEAAQAKNGRLNFTAGSSWCASTNDSNPYLEIDLEAVHIICAVSTQGNAQGSQWVETYFLQSSTDGITWTDYEEDGQIKVFLGNFDNGTTSKRLLFSVMAARHLRFVAHSFHGRVCMRVELYGARQFLGNIALFKSTLLSSTMGICLASNAV</sequence>
<proteinExistence type="predicted"/>
<evidence type="ECO:0000313" key="7">
    <source>
        <dbReference type="Proteomes" id="UP001159405"/>
    </source>
</evidence>
<comment type="caution">
    <text evidence="3">Lacks conserved residue(s) required for the propagation of feature annotation.</text>
</comment>
<dbReference type="CDD" id="cd00054">
    <property type="entry name" value="EGF_CA"/>
    <property type="match status" value="2"/>
</dbReference>
<evidence type="ECO:0008006" key="8">
    <source>
        <dbReference type="Google" id="ProtNLM"/>
    </source>
</evidence>
<dbReference type="Gene3D" id="2.10.25.10">
    <property type="entry name" value="Laminin"/>
    <property type="match status" value="2"/>
</dbReference>
<dbReference type="InterPro" id="IPR001881">
    <property type="entry name" value="EGF-like_Ca-bd_dom"/>
</dbReference>